<dbReference type="InterPro" id="IPR035986">
    <property type="entry name" value="PKD_dom_sf"/>
</dbReference>
<dbReference type="CDD" id="cd00146">
    <property type="entry name" value="PKD"/>
    <property type="match status" value="1"/>
</dbReference>
<evidence type="ECO:0000313" key="4">
    <source>
        <dbReference type="Proteomes" id="UP000018439"/>
    </source>
</evidence>
<dbReference type="STRING" id="679937.Bcop_1510"/>
<dbReference type="Proteomes" id="UP000018439">
    <property type="component" value="Chromosome"/>
</dbReference>
<evidence type="ECO:0000313" key="3">
    <source>
        <dbReference type="EMBL" id="EGJ71704.1"/>
    </source>
</evidence>
<evidence type="ECO:0000256" key="1">
    <source>
        <dbReference type="SAM" id="SignalP"/>
    </source>
</evidence>
<dbReference type="HOGENOM" id="CLU_567252_0_0_10"/>
<dbReference type="eggNOG" id="COG3291">
    <property type="taxonomic scope" value="Bacteria"/>
</dbReference>
<dbReference type="InterPro" id="IPR000601">
    <property type="entry name" value="PKD_dom"/>
</dbReference>
<dbReference type="eggNOG" id="COG2273">
    <property type="taxonomic scope" value="Bacteria"/>
</dbReference>
<dbReference type="AlphaFoldDB" id="F3ZPW7"/>
<keyword evidence="4" id="KW-1185">Reference proteome</keyword>
<dbReference type="EMBL" id="CM001167">
    <property type="protein sequence ID" value="EGJ71704.1"/>
    <property type="molecule type" value="Genomic_DNA"/>
</dbReference>
<name>F3ZPW7_9BACE</name>
<dbReference type="SMART" id="SM00089">
    <property type="entry name" value="PKD"/>
    <property type="match status" value="1"/>
</dbReference>
<reference evidence="3 4" key="1">
    <citation type="journal article" date="2011" name="Stand. Genomic Sci.">
        <title>Non-contiguous finished genome sequence of Bacteroides coprosuis type strain (PC139).</title>
        <authorList>
            <person name="Land M."/>
            <person name="Held B."/>
            <person name="Gronow S."/>
            <person name="Abt B."/>
            <person name="Lucas S."/>
            <person name="Del Rio T.G."/>
            <person name="Nolan M."/>
            <person name="Tice H."/>
            <person name="Cheng J.F."/>
            <person name="Pitluck S."/>
            <person name="Liolios K."/>
            <person name="Pagani I."/>
            <person name="Ivanova N."/>
            <person name="Mavromatis K."/>
            <person name="Mikhailova N."/>
            <person name="Pati A."/>
            <person name="Tapia R."/>
            <person name="Han C."/>
            <person name="Goodwin L."/>
            <person name="Chen A."/>
            <person name="Palaniappan K."/>
            <person name="Hauser L."/>
            <person name="Brambilla E.M."/>
            <person name="Rohde M."/>
            <person name="Goker M."/>
            <person name="Detter J.C."/>
            <person name="Woyke T."/>
            <person name="Bristow J."/>
            <person name="Eisen J.A."/>
            <person name="Markowitz V."/>
            <person name="Hugenholtz P."/>
            <person name="Kyrpides N.C."/>
            <person name="Klenk H.P."/>
            <person name="Lapidus A."/>
        </authorList>
    </citation>
    <scope>NUCLEOTIDE SEQUENCE [LARGE SCALE GENOMIC DNA]</scope>
    <source>
        <strain evidence="3 4">DSM 18011</strain>
    </source>
</reference>
<organism evidence="3 4">
    <name type="scientific">Bacteroides coprosuis DSM 18011</name>
    <dbReference type="NCBI Taxonomy" id="679937"/>
    <lineage>
        <taxon>Bacteria</taxon>
        <taxon>Pseudomonadati</taxon>
        <taxon>Bacteroidota</taxon>
        <taxon>Bacteroidia</taxon>
        <taxon>Bacteroidales</taxon>
        <taxon>Bacteroidaceae</taxon>
        <taxon>Bacteroides</taxon>
    </lineage>
</organism>
<evidence type="ECO:0000259" key="2">
    <source>
        <dbReference type="PROSITE" id="PS50093"/>
    </source>
</evidence>
<accession>F3ZPW7</accession>
<dbReference type="InterPro" id="IPR013783">
    <property type="entry name" value="Ig-like_fold"/>
</dbReference>
<dbReference type="PROSITE" id="PS51257">
    <property type="entry name" value="PROKAR_LIPOPROTEIN"/>
    <property type="match status" value="1"/>
</dbReference>
<dbReference type="SUPFAM" id="SSF49299">
    <property type="entry name" value="PKD domain"/>
    <property type="match status" value="1"/>
</dbReference>
<protein>
    <submittedName>
        <fullName evidence="3">PKD domain containing protein</fullName>
    </submittedName>
</protein>
<dbReference type="Gene3D" id="2.60.40.10">
    <property type="entry name" value="Immunoglobulins"/>
    <property type="match status" value="1"/>
</dbReference>
<dbReference type="InterPro" id="IPR022409">
    <property type="entry name" value="PKD/Chitinase_dom"/>
</dbReference>
<proteinExistence type="predicted"/>
<gene>
    <name evidence="3" type="ORF">Bcop_1510</name>
</gene>
<dbReference type="PROSITE" id="PS50093">
    <property type="entry name" value="PKD"/>
    <property type="match status" value="1"/>
</dbReference>
<dbReference type="Pfam" id="PF18911">
    <property type="entry name" value="PKD_4"/>
    <property type="match status" value="1"/>
</dbReference>
<feature type="signal peptide" evidence="1">
    <location>
        <begin position="1"/>
        <end position="24"/>
    </location>
</feature>
<sequence length="498" mass="55034">MKNITTYLLGVLLFVLAGCSPQYSSNASLGKIEPITPEILSFDMKVSEKSDNVLTFVNTTDFSAPHSVRWDLGNGSSSNQETATAQYPRAGEYTVTLFMYAADGSEASLSKVITIKEDDFSLIDTPTYNMLTGGADNTAGKTWVLDKYNNYVSEVAKETGKDIKGHYGLGEQGSYGQGWWAAGPADKEGNMMEIIYDAKFTFIQEGTQLLIANNGKGGGRKASAASVGGFNVTATDGDDVLFDFAGGKFGFSLDETLEYPKLTLTDNSFLGYYCGSQEYEIIYLTDEVMGLRVNNTVESQDWVFVYCLEELNVEKPKEVKAIPLKDDFEAEETAVNFVADQMGDLFSTSYSNPAPIGINKSSKVCAYDKGEDFYTNLSFTADYKFNLSEINKVRVKVFIPEYNDYETEHAVAGEWITNKKLLPQLAVKLHNSEKGDGAWETQHEIVKANLETGKWLSLEFDFSAVKDRLDFDKIVIQFGGEGHAAPGIFFLDDFSFDK</sequence>
<feature type="chain" id="PRO_5003303908" evidence="1">
    <location>
        <begin position="25"/>
        <end position="498"/>
    </location>
</feature>
<feature type="domain" description="PKD" evidence="2">
    <location>
        <begin position="65"/>
        <end position="115"/>
    </location>
</feature>
<dbReference type="OrthoDB" id="5381604at2"/>
<keyword evidence="1" id="KW-0732">Signal</keyword>